<feature type="region of interest" description="Disordered" evidence="1">
    <location>
        <begin position="214"/>
        <end position="319"/>
    </location>
</feature>
<dbReference type="AlphaFoldDB" id="A0A803PDW2"/>
<reference evidence="3" key="1">
    <citation type="submission" date="2018-11" db="EMBL/GenBank/DDBJ databases">
        <authorList>
            <person name="Grassa J C."/>
        </authorList>
    </citation>
    <scope>NUCLEOTIDE SEQUENCE [LARGE SCALE GENOMIC DNA]</scope>
</reference>
<feature type="compositionally biased region" description="Basic and acidic residues" evidence="1">
    <location>
        <begin position="369"/>
        <end position="386"/>
    </location>
</feature>
<dbReference type="PANTHER" id="PTHR12299">
    <property type="entry name" value="HYALURONIC ACID-BINDING PROTEIN 4"/>
    <property type="match status" value="1"/>
</dbReference>
<dbReference type="InterPro" id="IPR006861">
    <property type="entry name" value="HABP4_PAIRBP1-bd"/>
</dbReference>
<feature type="compositionally biased region" description="Basic and acidic residues" evidence="1">
    <location>
        <begin position="251"/>
        <end position="290"/>
    </location>
</feature>
<sequence length="449" mass="49365">MSIAFQSLDQWSKVLGVGSNPSLKPLHVGDEIERWITLIDNSVNINVDIAIFSETGNYEIGFAVRDSSRRLLVAATRLHSGSVELMVVEALRIKEVLKSSSVLNALKEKGIDLAVASRTPTPKVASAFLKTLAIDSIFLAKEIYPSSTHKTKHFQEIHNKTGVPFSSMLFFDDEDRNIRAVSKMGVTCILVENGVNLGALRQEHENMRLEFPLARHPCPAGQGAVEEGDSGRERRGYGGPRGDFSNGEGGEGERSHRPFERRSGTGRGSEFKREEAVNETEKNFGDENPKGEGGAAADGNKEAPPTEQEEKEPEDKEMTLEEYQKVLEEKRKALQALKAEERKVDTKEFASMQQISSKKENQDIFIKLGSEKDKKKQAAERDERAKKSVSINEFLKPAEGERYFTPGGRGRGRGRGGSRGGGFAGNYQSSNVSAPSIEDPGHFPTLGGK</sequence>
<dbReference type="Gramene" id="evm.model.04.1628">
    <property type="protein sequence ID" value="cds.evm.model.04.1628"/>
    <property type="gene ID" value="evm.TU.04.1628"/>
</dbReference>
<dbReference type="EnsemblPlants" id="evm.model.04.1628">
    <property type="protein sequence ID" value="cds.evm.model.04.1628"/>
    <property type="gene ID" value="evm.TU.04.1628"/>
</dbReference>
<evidence type="ECO:0000259" key="2">
    <source>
        <dbReference type="SMART" id="SM01233"/>
    </source>
</evidence>
<name>A0A803PDW2_CANSA</name>
<evidence type="ECO:0000313" key="3">
    <source>
        <dbReference type="EnsemblPlants" id="cds.evm.model.04.1628"/>
    </source>
</evidence>
<evidence type="ECO:0000256" key="1">
    <source>
        <dbReference type="SAM" id="MobiDB-lite"/>
    </source>
</evidence>
<keyword evidence="4" id="KW-1185">Reference proteome</keyword>
<dbReference type="Gene3D" id="6.10.140.1040">
    <property type="match status" value="1"/>
</dbReference>
<feature type="domain" description="Hyaluronan/mRNA-binding protein" evidence="2">
    <location>
        <begin position="255"/>
        <end position="345"/>
    </location>
</feature>
<dbReference type="Pfam" id="PF12689">
    <property type="entry name" value="Acid_PPase"/>
    <property type="match status" value="1"/>
</dbReference>
<proteinExistence type="predicted"/>
<dbReference type="InterPro" id="IPR036412">
    <property type="entry name" value="HAD-like_sf"/>
</dbReference>
<evidence type="ECO:0000313" key="4">
    <source>
        <dbReference type="Proteomes" id="UP000596661"/>
    </source>
</evidence>
<feature type="region of interest" description="Disordered" evidence="1">
    <location>
        <begin position="338"/>
        <end position="449"/>
    </location>
</feature>
<dbReference type="InterPro" id="IPR010036">
    <property type="entry name" value="MDP_1_eu_arc"/>
</dbReference>
<dbReference type="GO" id="GO:0016791">
    <property type="term" value="F:phosphatase activity"/>
    <property type="evidence" value="ECO:0007669"/>
    <property type="project" value="InterPro"/>
</dbReference>
<dbReference type="GO" id="GO:0005737">
    <property type="term" value="C:cytoplasm"/>
    <property type="evidence" value="ECO:0007669"/>
    <property type="project" value="TreeGrafter"/>
</dbReference>
<dbReference type="GO" id="GO:0005634">
    <property type="term" value="C:nucleus"/>
    <property type="evidence" value="ECO:0007669"/>
    <property type="project" value="TreeGrafter"/>
</dbReference>
<feature type="compositionally biased region" description="Basic and acidic residues" evidence="1">
    <location>
        <begin position="338"/>
        <end position="348"/>
    </location>
</feature>
<organism evidence="3 4">
    <name type="scientific">Cannabis sativa</name>
    <name type="common">Hemp</name>
    <name type="synonym">Marijuana</name>
    <dbReference type="NCBI Taxonomy" id="3483"/>
    <lineage>
        <taxon>Eukaryota</taxon>
        <taxon>Viridiplantae</taxon>
        <taxon>Streptophyta</taxon>
        <taxon>Embryophyta</taxon>
        <taxon>Tracheophyta</taxon>
        <taxon>Spermatophyta</taxon>
        <taxon>Magnoliopsida</taxon>
        <taxon>eudicotyledons</taxon>
        <taxon>Gunneridae</taxon>
        <taxon>Pentapetalae</taxon>
        <taxon>rosids</taxon>
        <taxon>fabids</taxon>
        <taxon>Rosales</taxon>
        <taxon>Cannabaceae</taxon>
        <taxon>Cannabis</taxon>
    </lineage>
</organism>
<accession>A0A803PDW2</accession>
<dbReference type="EMBL" id="UZAU01000395">
    <property type="status" value="NOT_ANNOTATED_CDS"/>
    <property type="molecule type" value="Genomic_DNA"/>
</dbReference>
<dbReference type="Proteomes" id="UP000596661">
    <property type="component" value="Chromosome 4"/>
</dbReference>
<dbReference type="PANTHER" id="PTHR12299:SF69">
    <property type="entry name" value="NUCLEAR RNA-BINDING-LIKE PROTEIN"/>
    <property type="match status" value="1"/>
</dbReference>
<dbReference type="InterPro" id="IPR023214">
    <property type="entry name" value="HAD_sf"/>
</dbReference>
<dbReference type="InterPro" id="IPR039764">
    <property type="entry name" value="HABP4/SERBP1-like"/>
</dbReference>
<protein>
    <recommendedName>
        <fullName evidence="2">Hyaluronan/mRNA-binding protein domain-containing protein</fullName>
    </recommendedName>
</protein>
<reference evidence="3" key="2">
    <citation type="submission" date="2021-03" db="UniProtKB">
        <authorList>
            <consortium name="EnsemblPlants"/>
        </authorList>
    </citation>
    <scope>IDENTIFICATION</scope>
</reference>
<dbReference type="SMART" id="SM01233">
    <property type="entry name" value="HABP4_PAI-RBP1"/>
    <property type="match status" value="1"/>
</dbReference>
<dbReference type="GO" id="GO:0003729">
    <property type="term" value="F:mRNA binding"/>
    <property type="evidence" value="ECO:0007669"/>
    <property type="project" value="TreeGrafter"/>
</dbReference>
<dbReference type="SUPFAM" id="SSF56784">
    <property type="entry name" value="HAD-like"/>
    <property type="match status" value="1"/>
</dbReference>
<dbReference type="Pfam" id="PF04774">
    <property type="entry name" value="HABP4_PAI-RBP1"/>
    <property type="match status" value="1"/>
</dbReference>
<dbReference type="Gene3D" id="3.40.50.1000">
    <property type="entry name" value="HAD superfamily/HAD-like"/>
    <property type="match status" value="1"/>
</dbReference>